<evidence type="ECO:0000313" key="1">
    <source>
        <dbReference type="EMBL" id="AFK28399.1"/>
    </source>
</evidence>
<protein>
    <submittedName>
        <fullName evidence="1">P-type H+-ATPase</fullName>
    </submittedName>
</protein>
<reference evidence="1" key="1">
    <citation type="journal article" date="2012" name="Mol. Phylogenet. Evol.">
        <title>Sorting through the chaff, nDNA gene trees for phylogenetic inference and hybrid identification of annual sunflowers (Helianthus sect. Helianthus).</title>
        <authorList>
            <person name="Moody M.L."/>
            <person name="Rieseberg L.H."/>
        </authorList>
    </citation>
    <scope>NUCLEOTIDE SEQUENCE</scope>
    <source>
        <strain evidence="1">2100-36</strain>
    </source>
</reference>
<sequence length="58" mass="6665">LLASPAVSSAQLYQDPHRLLEGYLMSHRSLNHLTEAFEYSKHLMTKVPNRPATFIFVH</sequence>
<feature type="non-terminal residue" evidence="1">
    <location>
        <position position="1"/>
    </location>
</feature>
<name>I3RRH9_9ASTR</name>
<feature type="non-terminal residue" evidence="1">
    <location>
        <position position="58"/>
    </location>
</feature>
<dbReference type="EMBL" id="JQ699987">
    <property type="protein sequence ID" value="AFK28399.1"/>
    <property type="molecule type" value="Genomic_DNA"/>
</dbReference>
<accession>I3RRH9</accession>
<dbReference type="AlphaFoldDB" id="I3RRH9"/>
<organism evidence="1">
    <name type="scientific">Helianthus niveus</name>
    <dbReference type="NCBI Taxonomy" id="73301"/>
    <lineage>
        <taxon>Eukaryota</taxon>
        <taxon>Viridiplantae</taxon>
        <taxon>Streptophyta</taxon>
        <taxon>Embryophyta</taxon>
        <taxon>Tracheophyta</taxon>
        <taxon>Spermatophyta</taxon>
        <taxon>Magnoliopsida</taxon>
        <taxon>eudicotyledons</taxon>
        <taxon>Gunneridae</taxon>
        <taxon>Pentapetalae</taxon>
        <taxon>asterids</taxon>
        <taxon>campanulids</taxon>
        <taxon>Asterales</taxon>
        <taxon>Asteraceae</taxon>
        <taxon>Asteroideae</taxon>
        <taxon>Heliantheae alliance</taxon>
        <taxon>Heliantheae</taxon>
        <taxon>Helianthus</taxon>
    </lineage>
</organism>
<proteinExistence type="predicted"/>